<dbReference type="InterPro" id="IPR018247">
    <property type="entry name" value="EF_Hand_1_Ca_BS"/>
</dbReference>
<comment type="caution">
    <text evidence="4">The sequence shown here is derived from an EMBL/GenBank/DDBJ whole genome shotgun (WGS) entry which is preliminary data.</text>
</comment>
<feature type="compositionally biased region" description="Polar residues" evidence="2">
    <location>
        <begin position="694"/>
        <end position="708"/>
    </location>
</feature>
<dbReference type="GO" id="GO:0005509">
    <property type="term" value="F:calcium ion binding"/>
    <property type="evidence" value="ECO:0007669"/>
    <property type="project" value="InterPro"/>
</dbReference>
<dbReference type="Proteomes" id="UP000243217">
    <property type="component" value="Unassembled WGS sequence"/>
</dbReference>
<evidence type="ECO:0000313" key="5">
    <source>
        <dbReference type="Proteomes" id="UP000243217"/>
    </source>
</evidence>
<dbReference type="PROSITE" id="PS50222">
    <property type="entry name" value="EF_HAND_2"/>
    <property type="match status" value="1"/>
</dbReference>
<dbReference type="STRING" id="74557.A0A1V9Z9T7"/>
<evidence type="ECO:0000259" key="3">
    <source>
        <dbReference type="PROSITE" id="PS50222"/>
    </source>
</evidence>
<proteinExistence type="predicted"/>
<dbReference type="InterPro" id="IPR002048">
    <property type="entry name" value="EF_hand_dom"/>
</dbReference>
<accession>A0A1V9Z9T7</accession>
<gene>
    <name evidence="4" type="ORF">THRCLA_08113</name>
</gene>
<evidence type="ECO:0000313" key="4">
    <source>
        <dbReference type="EMBL" id="OQR94729.1"/>
    </source>
</evidence>
<dbReference type="OrthoDB" id="71445at2759"/>
<dbReference type="PANTHER" id="PTHR34894:SF5">
    <property type="entry name" value="EF-HAND DOMAIN-CONTAINING PROTEIN"/>
    <property type="match status" value="1"/>
</dbReference>
<keyword evidence="1" id="KW-0106">Calcium</keyword>
<evidence type="ECO:0000256" key="2">
    <source>
        <dbReference type="SAM" id="MobiDB-lite"/>
    </source>
</evidence>
<feature type="compositionally biased region" description="Polar residues" evidence="2">
    <location>
        <begin position="870"/>
        <end position="879"/>
    </location>
</feature>
<dbReference type="InterPro" id="IPR011992">
    <property type="entry name" value="EF-hand-dom_pair"/>
</dbReference>
<reference evidence="4 5" key="1">
    <citation type="journal article" date="2014" name="Genome Biol. Evol.">
        <title>The secreted proteins of Achlya hypogyna and Thraustotheca clavata identify the ancestral oomycete secretome and reveal gene acquisitions by horizontal gene transfer.</title>
        <authorList>
            <person name="Misner I."/>
            <person name="Blouin N."/>
            <person name="Leonard G."/>
            <person name="Richards T.A."/>
            <person name="Lane C.E."/>
        </authorList>
    </citation>
    <scope>NUCLEOTIDE SEQUENCE [LARGE SCALE GENOMIC DNA]</scope>
    <source>
        <strain evidence="4 5">ATCC 34112</strain>
    </source>
</reference>
<dbReference type="Gene3D" id="1.10.238.10">
    <property type="entry name" value="EF-hand"/>
    <property type="match status" value="1"/>
</dbReference>
<feature type="domain" description="EF-hand" evidence="3">
    <location>
        <begin position="1171"/>
        <end position="1206"/>
    </location>
</feature>
<dbReference type="SUPFAM" id="SSF47473">
    <property type="entry name" value="EF-hand"/>
    <property type="match status" value="1"/>
</dbReference>
<evidence type="ECO:0000256" key="1">
    <source>
        <dbReference type="ARBA" id="ARBA00022837"/>
    </source>
</evidence>
<sequence length="1408" mass="158582">MHGKRPYAPRKRDSATAIASPRPKIQQEAILRDNQERYMGASLMEQFKYNPIDDMTQPNKLRRRRKDLQPIQGEGVHPIIKTSLEADSLDQRLNSIKLQIDHVLLGGMLKESPRKPTQAVPMACVELRPMTTTVIEPSPVSMKSVVIPPKNADGSEIMMAQKYLCADAEIEKWIQTYELEKDQFTSFALFTEYKLNQLTNFTVEAGRPNVIETAACFAALYKIPGILGNYRSLLQKIIIGLEYSIYGTSYCEASFRPQPDFGFHKEPNPLVSATGIADIVRSFYQRKPFFVQLRELDHDHTLTMHLGLPPRSSARSLSDEDKARVIETCSVELLERGLQRFPDNIRQSVGMKLVSVEMTKVEKSDTSKAYRQILKLCDGMDNDTRTMVVASILEDVDDINRVDATFRGLGFEFQIQIEFNHISRPQGEALLLERILGRIDQEIHTIREVMHHIKDPICLSHMYFCSGEPYRIGFLRQALSTKLEYEFICNLAQVLSPSQLDQLYDFVNGAKQKSDAETLPLTPESLHNLFTTLEATVRPFSPIDQKRLFGDVCRVLQSWTSSEHINLSHFLVDTVKSLVPSELKAQLVKTFLRDDTESAIRIICDYIPSLSLAERRELESHLSSGVFLLEPFKKNLSSMSSEMRLNVIYHTMEIIARDLDDQGISVENAKPVKSIQHYCRELFGLTLSTASKVTTKQPRNPVAAQSNSNPTIPEPPPNITVEPPKAGDSGKLSTLSHAVSTTIEILHQLDHSARAAIFLSLAQSLALPKGYDELPLDLQIVSSMSPTEASGLITHDIGKSSFEDVLNRVVTSFAATGQTETVDSIVNQAIDFINELPESEQLALDVVSSHREKLVAVQDAPIQVQREQHNSPSPQNYSRNNRRRFSDGGLKNAPEVPVISDGHSGLVKLGMETFDEVNPVVQKRKPPVTVATLLKKSKNKKGAKLDRSVIPTAFASLVTSWKINTDQLSQFCKKPLGVVLRIIADVYIEKLMRSKKDRQERTKANSLSRICYQTLLHSYGLPSIADMHLIALGCALDLYRTDNLRVDMFCKFIYNELPTSYLKHFLVCLESLLDDSIVDQFEDSNGKKGRATRLAMTDRVEWDIPLERAMEVAAYCLQSMRSSTIIAFCERLSTIIRPNAKSPRDFDDTSVINADVLLNLIVNEWADEQIRRENHLLDAFRAGDNNGDGVLSLAEFQRIVLSIDKSMEDSDILLMFSETLRRTGTETIDPETFLHVAKENGLDTKAWDSDEDLSSIVNSIDDLNQVWASMHGFFVGTIEALARDIPPSHSLRKCSGAGCGCLKCLLEGYSGFQVMLQNTHEHTLEMMWKRYWHLMNQLLEATEQFDGVITPWANSLPIRTQPSPPLPPRTNTMRRNALPAFLLPDITRITSSNSESFREELILSILDK</sequence>
<feature type="region of interest" description="Disordered" evidence="2">
    <location>
        <begin position="1"/>
        <end position="24"/>
    </location>
</feature>
<dbReference type="PROSITE" id="PS00018">
    <property type="entry name" value="EF_HAND_1"/>
    <property type="match status" value="1"/>
</dbReference>
<organism evidence="4 5">
    <name type="scientific">Thraustotheca clavata</name>
    <dbReference type="NCBI Taxonomy" id="74557"/>
    <lineage>
        <taxon>Eukaryota</taxon>
        <taxon>Sar</taxon>
        <taxon>Stramenopiles</taxon>
        <taxon>Oomycota</taxon>
        <taxon>Saprolegniomycetes</taxon>
        <taxon>Saprolegniales</taxon>
        <taxon>Achlyaceae</taxon>
        <taxon>Thraustotheca</taxon>
    </lineage>
</organism>
<feature type="region of interest" description="Disordered" evidence="2">
    <location>
        <begin position="694"/>
        <end position="732"/>
    </location>
</feature>
<name>A0A1V9Z9T7_9STRA</name>
<dbReference type="PANTHER" id="PTHR34894">
    <property type="entry name" value="SAM-DEPENDENT METHYLTRANSFERASE RSMI, CONSERVED SITE"/>
    <property type="match status" value="1"/>
</dbReference>
<dbReference type="EMBL" id="JNBS01002168">
    <property type="protein sequence ID" value="OQR94729.1"/>
    <property type="molecule type" value="Genomic_DNA"/>
</dbReference>
<protein>
    <recommendedName>
        <fullName evidence="3">EF-hand domain-containing protein</fullName>
    </recommendedName>
</protein>
<feature type="region of interest" description="Disordered" evidence="2">
    <location>
        <begin position="860"/>
        <end position="894"/>
    </location>
</feature>
<keyword evidence="5" id="KW-1185">Reference proteome</keyword>